<dbReference type="RefSeq" id="WP_046904246.1">
    <property type="nucleotide sequence ID" value="NZ_CP011452.2"/>
</dbReference>
<dbReference type="STRING" id="1267766.WYH_02750"/>
<evidence type="ECO:0000313" key="1">
    <source>
        <dbReference type="EMBL" id="AKH43780.1"/>
    </source>
</evidence>
<dbReference type="EMBL" id="CP011452">
    <property type="protein sequence ID" value="AKH43780.1"/>
    <property type="molecule type" value="Genomic_DNA"/>
</dbReference>
<sequence>MSESLSLLAALALLPAMTGPVSGGSAGNASIALALCNGGQLNIPIERVPAAPGTAPCCAKGCHSKRRKGTGGEEPLSE</sequence>
<reference evidence="1" key="1">
    <citation type="submission" date="2015-05" db="EMBL/GenBank/DDBJ databases">
        <title>The complete genome of Altererythrobacter atlanticus strain 26DY36.</title>
        <authorList>
            <person name="Wu Y.-H."/>
            <person name="Cheng H."/>
            <person name="Wu X.-W."/>
        </authorList>
    </citation>
    <scope>NUCLEOTIDE SEQUENCE [LARGE SCALE GENOMIC DNA]</scope>
    <source>
        <strain evidence="1">26DY36</strain>
    </source>
</reference>
<dbReference type="Proteomes" id="UP000034392">
    <property type="component" value="Chromosome"/>
</dbReference>
<dbReference type="KEGG" id="aay:WYH_02750"/>
<organism evidence="1 2">
    <name type="scientific">Croceibacterium atlanticum</name>
    <dbReference type="NCBI Taxonomy" id="1267766"/>
    <lineage>
        <taxon>Bacteria</taxon>
        <taxon>Pseudomonadati</taxon>
        <taxon>Pseudomonadota</taxon>
        <taxon>Alphaproteobacteria</taxon>
        <taxon>Sphingomonadales</taxon>
        <taxon>Erythrobacteraceae</taxon>
        <taxon>Croceibacterium</taxon>
    </lineage>
</organism>
<gene>
    <name evidence="1" type="ORF">WYH_02750</name>
</gene>
<dbReference type="PATRIC" id="fig|1267766.3.peg.2786"/>
<dbReference type="OrthoDB" id="7511203at2"/>
<accession>A0A0F7KY85</accession>
<proteinExistence type="predicted"/>
<name>A0A0F7KY85_9SPHN</name>
<evidence type="ECO:0000313" key="2">
    <source>
        <dbReference type="Proteomes" id="UP000034392"/>
    </source>
</evidence>
<keyword evidence="2" id="KW-1185">Reference proteome</keyword>
<protein>
    <submittedName>
        <fullName evidence="1">Uncharacterized protein</fullName>
    </submittedName>
</protein>
<dbReference type="AlphaFoldDB" id="A0A0F7KY85"/>